<name>A0A1V8ZZC6_SACPI</name>
<organism evidence="1 2">
    <name type="scientific">Saccharomonospora piscinae</name>
    <dbReference type="NCBI Taxonomy" id="687388"/>
    <lineage>
        <taxon>Bacteria</taxon>
        <taxon>Bacillati</taxon>
        <taxon>Actinomycetota</taxon>
        <taxon>Actinomycetes</taxon>
        <taxon>Pseudonocardiales</taxon>
        <taxon>Pseudonocardiaceae</taxon>
        <taxon>Saccharomonospora</taxon>
    </lineage>
</organism>
<reference evidence="1 2" key="1">
    <citation type="submission" date="2017-02" db="EMBL/GenBank/DDBJ databases">
        <title>Draft genome of Saccharomonospora sp. 154.</title>
        <authorList>
            <person name="Alonso-Carmona G.S."/>
            <person name="De La Haba R."/>
            <person name="Vera-Gargallo B."/>
            <person name="Sandoval-Trujillo A.H."/>
            <person name="Ramirez-Duran N."/>
            <person name="Ventosa A."/>
        </authorList>
    </citation>
    <scope>NUCLEOTIDE SEQUENCE [LARGE SCALE GENOMIC DNA]</scope>
    <source>
        <strain evidence="1 2">LRS4.154</strain>
    </source>
</reference>
<gene>
    <name evidence="1" type="ORF">B1813_19615</name>
</gene>
<protein>
    <submittedName>
        <fullName evidence="1">Uncharacterized protein</fullName>
    </submittedName>
</protein>
<evidence type="ECO:0000313" key="1">
    <source>
        <dbReference type="EMBL" id="OQO90034.1"/>
    </source>
</evidence>
<comment type="caution">
    <text evidence="1">The sequence shown here is derived from an EMBL/GenBank/DDBJ whole genome shotgun (WGS) entry which is preliminary data.</text>
</comment>
<keyword evidence="2" id="KW-1185">Reference proteome</keyword>
<evidence type="ECO:0000313" key="2">
    <source>
        <dbReference type="Proteomes" id="UP000192591"/>
    </source>
</evidence>
<sequence length="68" mass="7743">MRDLPTVILAALDERPTTQLWQVEPVSLTWPTVDPDEALFEARNALHRTEHPSMSVLRAVLDGLRRLP</sequence>
<dbReference type="Proteomes" id="UP000192591">
    <property type="component" value="Unassembled WGS sequence"/>
</dbReference>
<accession>A0A1V8ZZC6</accession>
<dbReference type="STRING" id="1962155.B1813_19615"/>
<dbReference type="AlphaFoldDB" id="A0A1V8ZZC6"/>
<dbReference type="EMBL" id="MWIH01000008">
    <property type="protein sequence ID" value="OQO90034.1"/>
    <property type="molecule type" value="Genomic_DNA"/>
</dbReference>
<proteinExistence type="predicted"/>